<protein>
    <submittedName>
        <fullName evidence="3">Uncharacterized protein</fullName>
    </submittedName>
</protein>
<dbReference type="Proteomes" id="UP000005239">
    <property type="component" value="Unassembled WGS sequence"/>
</dbReference>
<feature type="region of interest" description="Disordered" evidence="1">
    <location>
        <begin position="33"/>
        <end position="62"/>
    </location>
</feature>
<feature type="chain" id="PRO_5043713885" evidence="2">
    <location>
        <begin position="26"/>
        <end position="152"/>
    </location>
</feature>
<feature type="signal peptide" evidence="2">
    <location>
        <begin position="1"/>
        <end position="25"/>
    </location>
</feature>
<evidence type="ECO:0000256" key="1">
    <source>
        <dbReference type="SAM" id="MobiDB-lite"/>
    </source>
</evidence>
<accession>A0A8R1UMI8</accession>
<accession>A0A2A6C7D2</accession>
<reference evidence="3" key="2">
    <citation type="submission" date="2022-06" db="UniProtKB">
        <authorList>
            <consortium name="EnsemblMetazoa"/>
        </authorList>
    </citation>
    <scope>IDENTIFICATION</scope>
    <source>
        <strain evidence="3">PS312</strain>
    </source>
</reference>
<dbReference type="AlphaFoldDB" id="A0A2A6C7D2"/>
<keyword evidence="4" id="KW-1185">Reference proteome</keyword>
<proteinExistence type="predicted"/>
<evidence type="ECO:0000313" key="4">
    <source>
        <dbReference type="Proteomes" id="UP000005239"/>
    </source>
</evidence>
<dbReference type="EnsemblMetazoa" id="PPA34531.1">
    <property type="protein sequence ID" value="PPA34531.1"/>
    <property type="gene ID" value="WBGene00272900"/>
</dbReference>
<evidence type="ECO:0000313" key="3">
    <source>
        <dbReference type="EnsemblMetazoa" id="PPA34531.1"/>
    </source>
</evidence>
<reference evidence="4" key="1">
    <citation type="journal article" date="2008" name="Nat. Genet.">
        <title>The Pristionchus pacificus genome provides a unique perspective on nematode lifestyle and parasitism.</title>
        <authorList>
            <person name="Dieterich C."/>
            <person name="Clifton S.W."/>
            <person name="Schuster L.N."/>
            <person name="Chinwalla A."/>
            <person name="Delehaunty K."/>
            <person name="Dinkelacker I."/>
            <person name="Fulton L."/>
            <person name="Fulton R."/>
            <person name="Godfrey J."/>
            <person name="Minx P."/>
            <person name="Mitreva M."/>
            <person name="Roeseler W."/>
            <person name="Tian H."/>
            <person name="Witte H."/>
            <person name="Yang S.P."/>
            <person name="Wilson R.K."/>
            <person name="Sommer R.J."/>
        </authorList>
    </citation>
    <scope>NUCLEOTIDE SEQUENCE [LARGE SCALE GENOMIC DNA]</scope>
    <source>
        <strain evidence="4">PS312</strain>
    </source>
</reference>
<evidence type="ECO:0000256" key="2">
    <source>
        <dbReference type="SAM" id="SignalP"/>
    </source>
</evidence>
<organism evidence="3 4">
    <name type="scientific">Pristionchus pacificus</name>
    <name type="common">Parasitic nematode worm</name>
    <dbReference type="NCBI Taxonomy" id="54126"/>
    <lineage>
        <taxon>Eukaryota</taxon>
        <taxon>Metazoa</taxon>
        <taxon>Ecdysozoa</taxon>
        <taxon>Nematoda</taxon>
        <taxon>Chromadorea</taxon>
        <taxon>Rhabditida</taxon>
        <taxon>Rhabditina</taxon>
        <taxon>Diplogasteromorpha</taxon>
        <taxon>Diplogasteroidea</taxon>
        <taxon>Neodiplogasteridae</taxon>
        <taxon>Pristionchus</taxon>
    </lineage>
</organism>
<keyword evidence="2" id="KW-0732">Signal</keyword>
<sequence length="152" mass="15328">KNPKMFTSARFCLFLLVSTVALSAAAVPSRERRDATGPVSSLSNGTAAENLGRSNPRYQYEPNSSPDLLSKLFAAYITILEGFPLVGPTFGGILSAANPGGLVKTIGGSVDTLTNPLIGTLGGLPGIIPGAVQVTGATVAPGAPVTTTAKSA</sequence>
<gene>
    <name evidence="3" type="primary">WBGene00272900</name>
</gene>
<name>A0A2A6C7D2_PRIPA</name>
<feature type="compositionally biased region" description="Polar residues" evidence="1">
    <location>
        <begin position="38"/>
        <end position="62"/>
    </location>
</feature>